<evidence type="ECO:0000259" key="6">
    <source>
        <dbReference type="PROSITE" id="PS51141"/>
    </source>
</evidence>
<dbReference type="SUPFAM" id="SSF103612">
    <property type="entry name" value="SBT domain"/>
    <property type="match status" value="1"/>
</dbReference>
<dbReference type="GO" id="GO:0005634">
    <property type="term" value="C:nucleus"/>
    <property type="evidence" value="ECO:0007669"/>
    <property type="project" value="InterPro"/>
</dbReference>
<feature type="compositionally biased region" description="Polar residues" evidence="5">
    <location>
        <begin position="360"/>
        <end position="372"/>
    </location>
</feature>
<gene>
    <name evidence="7" type="ORF">OLEA9_A093457</name>
</gene>
<feature type="compositionally biased region" description="Low complexity" evidence="5">
    <location>
        <begin position="373"/>
        <end position="388"/>
    </location>
</feature>
<evidence type="ECO:0000256" key="5">
    <source>
        <dbReference type="SAM" id="MobiDB-lite"/>
    </source>
</evidence>
<feature type="region of interest" description="Disordered" evidence="5">
    <location>
        <begin position="184"/>
        <end position="210"/>
    </location>
</feature>
<accession>A0A8S0RIV2</accession>
<evidence type="ECO:0000256" key="3">
    <source>
        <dbReference type="ARBA" id="ARBA00022833"/>
    </source>
</evidence>
<evidence type="ECO:0000256" key="1">
    <source>
        <dbReference type="ARBA" id="ARBA00022723"/>
    </source>
</evidence>
<dbReference type="AlphaFoldDB" id="A0A8S0RIV2"/>
<dbReference type="PROSITE" id="PS51141">
    <property type="entry name" value="ZF_SBP"/>
    <property type="match status" value="1"/>
</dbReference>
<evidence type="ECO:0000256" key="2">
    <source>
        <dbReference type="ARBA" id="ARBA00022771"/>
    </source>
</evidence>
<feature type="region of interest" description="Disordered" evidence="5">
    <location>
        <begin position="360"/>
        <end position="390"/>
    </location>
</feature>
<dbReference type="GO" id="GO:0003677">
    <property type="term" value="F:DNA binding"/>
    <property type="evidence" value="ECO:0007669"/>
    <property type="project" value="InterPro"/>
</dbReference>
<dbReference type="GO" id="GO:0008270">
    <property type="term" value="F:zinc ion binding"/>
    <property type="evidence" value="ECO:0007669"/>
    <property type="project" value="UniProtKB-KW"/>
</dbReference>
<keyword evidence="1" id="KW-0479">Metal-binding</keyword>
<dbReference type="Gene3D" id="4.10.1100.10">
    <property type="entry name" value="Transcription factor, SBP-box domain"/>
    <property type="match status" value="1"/>
</dbReference>
<evidence type="ECO:0000313" key="8">
    <source>
        <dbReference type="Proteomes" id="UP000594638"/>
    </source>
</evidence>
<name>A0A8S0RIV2_OLEEU</name>
<dbReference type="InterPro" id="IPR004333">
    <property type="entry name" value="SBP_dom"/>
</dbReference>
<keyword evidence="8" id="KW-1185">Reference proteome</keyword>
<comment type="caution">
    <text evidence="7">The sequence shown here is derived from an EMBL/GenBank/DDBJ whole genome shotgun (WGS) entry which is preliminary data.</text>
</comment>
<dbReference type="Gramene" id="OE9A093457T1">
    <property type="protein sequence ID" value="OE9A093457C1"/>
    <property type="gene ID" value="OE9A093457"/>
</dbReference>
<dbReference type="PANTHER" id="PTHR31251:SF213">
    <property type="entry name" value="SQUAMOSA PROMOTER-BINDING-LIKE PROTEIN 1"/>
    <property type="match status" value="1"/>
</dbReference>
<feature type="domain" description="SBP-type" evidence="6">
    <location>
        <begin position="120"/>
        <end position="197"/>
    </location>
</feature>
<dbReference type="EMBL" id="CACTIH010003627">
    <property type="protein sequence ID" value="CAA2979220.1"/>
    <property type="molecule type" value="Genomic_DNA"/>
</dbReference>
<protein>
    <submittedName>
        <fullName evidence="7">Squamosa promoter-binding 1</fullName>
    </submittedName>
</protein>
<dbReference type="OrthoDB" id="1731674at2759"/>
<reference evidence="7 8" key="1">
    <citation type="submission" date="2019-12" db="EMBL/GenBank/DDBJ databases">
        <authorList>
            <person name="Alioto T."/>
            <person name="Alioto T."/>
            <person name="Gomez Garrido J."/>
        </authorList>
    </citation>
    <scope>NUCLEOTIDE SEQUENCE [LARGE SCALE GENOMIC DNA]</scope>
</reference>
<evidence type="ECO:0000256" key="4">
    <source>
        <dbReference type="PROSITE-ProRule" id="PRU00470"/>
    </source>
</evidence>
<dbReference type="Pfam" id="PF03110">
    <property type="entry name" value="SBP"/>
    <property type="match status" value="1"/>
</dbReference>
<dbReference type="InterPro" id="IPR044817">
    <property type="entry name" value="SBP-like"/>
</dbReference>
<dbReference type="PANTHER" id="PTHR31251">
    <property type="entry name" value="SQUAMOSA PROMOTER-BINDING-LIKE PROTEIN 4"/>
    <property type="match status" value="1"/>
</dbReference>
<sequence>MEARIGGSIGLKAVGHRTLEWDPTDWKWEGDLFLATPINHNLLNCQSQQFFPLETGIPTAGAFSNRPSSCSEELNLRTDKENNDLDKKRRLFIIEDVNMTDGAGSLACSSSKKAILEWREAGGTVEDCRADLSKPKVYLRRHKVCQMHFKANKVLVGNVMQRFCQQCSRFHALQEFDEGKRSCQRQLAGHNERRRKTQPHNLNNNSPMNNNEMSGSLNELTSFASHGSLHSERAISGHLQESKNMLRSLPCMENSELVMALLSNSSHGQRQHYMILTDDMPRKDMPIQSATSHMPSIVFPILSSSPPYVEVTDNFSGRSKLNNFDLNDEYVDSDDGMKDVERLPARVDLGAISLEYPSWVQQESHQSSPPKTSENSDSASAQSPSNSSGDAHAARIALFANYLENNQVIFP</sequence>
<keyword evidence="3" id="KW-0862">Zinc</keyword>
<dbReference type="InterPro" id="IPR036893">
    <property type="entry name" value="SBP_sf"/>
</dbReference>
<feature type="compositionally biased region" description="Low complexity" evidence="5">
    <location>
        <begin position="201"/>
        <end position="210"/>
    </location>
</feature>
<organism evidence="7 8">
    <name type="scientific">Olea europaea subsp. europaea</name>
    <dbReference type="NCBI Taxonomy" id="158383"/>
    <lineage>
        <taxon>Eukaryota</taxon>
        <taxon>Viridiplantae</taxon>
        <taxon>Streptophyta</taxon>
        <taxon>Embryophyta</taxon>
        <taxon>Tracheophyta</taxon>
        <taxon>Spermatophyta</taxon>
        <taxon>Magnoliopsida</taxon>
        <taxon>eudicotyledons</taxon>
        <taxon>Gunneridae</taxon>
        <taxon>Pentapetalae</taxon>
        <taxon>asterids</taxon>
        <taxon>lamiids</taxon>
        <taxon>Lamiales</taxon>
        <taxon>Oleaceae</taxon>
        <taxon>Oleeae</taxon>
        <taxon>Olea</taxon>
    </lineage>
</organism>
<proteinExistence type="predicted"/>
<dbReference type="Proteomes" id="UP000594638">
    <property type="component" value="Unassembled WGS sequence"/>
</dbReference>
<evidence type="ECO:0000313" key="7">
    <source>
        <dbReference type="EMBL" id="CAA2979220.1"/>
    </source>
</evidence>
<keyword evidence="2 4" id="KW-0863">Zinc-finger</keyword>